<keyword evidence="2" id="KW-0472">Membrane</keyword>
<proteinExistence type="predicted"/>
<dbReference type="GeneID" id="19275170"/>
<feature type="region of interest" description="Disordered" evidence="1">
    <location>
        <begin position="1"/>
        <end position="25"/>
    </location>
</feature>
<evidence type="ECO:0000256" key="2">
    <source>
        <dbReference type="SAM" id="Phobius"/>
    </source>
</evidence>
<organism evidence="3 4">
    <name type="scientific">Pestalotiopsis fici (strain W106-1 / CGMCC3.15140)</name>
    <dbReference type="NCBI Taxonomy" id="1229662"/>
    <lineage>
        <taxon>Eukaryota</taxon>
        <taxon>Fungi</taxon>
        <taxon>Dikarya</taxon>
        <taxon>Ascomycota</taxon>
        <taxon>Pezizomycotina</taxon>
        <taxon>Sordariomycetes</taxon>
        <taxon>Xylariomycetidae</taxon>
        <taxon>Amphisphaeriales</taxon>
        <taxon>Sporocadaceae</taxon>
        <taxon>Pestalotiopsis</taxon>
    </lineage>
</organism>
<keyword evidence="2" id="KW-1133">Transmembrane helix</keyword>
<keyword evidence="4" id="KW-1185">Reference proteome</keyword>
<dbReference type="InParanoid" id="W3WW66"/>
<feature type="transmembrane region" description="Helical" evidence="2">
    <location>
        <begin position="190"/>
        <end position="211"/>
    </location>
</feature>
<sequence>MDSRDSSIDEARPLNPNGDRVDAKTASISPPRFEYSEHGRTRQLAFPLIAVLRHLVVIFTFANILIQLISEPRMGVEVFLVVWDFFILFGSLVALIVETYNGKQNNRLPSLGITLGDKTYYLMGGPPQHSYMFIPEQHSMPADRSRTFARVASFVVDLNLVVFLLTFSVISVTNGRYWAKYEMSDSIESVAILHFIVVAFMFILLLVRIISARTGSTVSLKLSLEEDEKSGLQLPDDDVPRGV</sequence>
<reference evidence="4" key="1">
    <citation type="journal article" date="2015" name="BMC Genomics">
        <title>Genomic and transcriptomic analysis of the endophytic fungus Pestalotiopsis fici reveals its lifestyle and high potential for synthesis of natural products.</title>
        <authorList>
            <person name="Wang X."/>
            <person name="Zhang X."/>
            <person name="Liu L."/>
            <person name="Xiang M."/>
            <person name="Wang W."/>
            <person name="Sun X."/>
            <person name="Che Y."/>
            <person name="Guo L."/>
            <person name="Liu G."/>
            <person name="Guo L."/>
            <person name="Wang C."/>
            <person name="Yin W.B."/>
            <person name="Stadler M."/>
            <person name="Zhang X."/>
            <person name="Liu X."/>
        </authorList>
    </citation>
    <scope>NUCLEOTIDE SEQUENCE [LARGE SCALE GENOMIC DNA]</scope>
    <source>
        <strain evidence="4">W106-1 / CGMCC3.15140</strain>
    </source>
</reference>
<dbReference type="Proteomes" id="UP000030651">
    <property type="component" value="Unassembled WGS sequence"/>
</dbReference>
<feature type="compositionally biased region" description="Basic and acidic residues" evidence="1">
    <location>
        <begin position="1"/>
        <end position="12"/>
    </location>
</feature>
<name>W3WW66_PESFW</name>
<feature type="transmembrane region" description="Helical" evidence="2">
    <location>
        <begin position="148"/>
        <end position="170"/>
    </location>
</feature>
<gene>
    <name evidence="3" type="ORF">PFICI_10157</name>
</gene>
<accession>W3WW66</accession>
<evidence type="ECO:0000313" key="4">
    <source>
        <dbReference type="Proteomes" id="UP000030651"/>
    </source>
</evidence>
<keyword evidence="2" id="KW-0812">Transmembrane</keyword>
<dbReference type="KEGG" id="pfy:PFICI_10157"/>
<feature type="transmembrane region" description="Helical" evidence="2">
    <location>
        <begin position="44"/>
        <end position="66"/>
    </location>
</feature>
<dbReference type="HOGENOM" id="CLU_1142910_0_0_1"/>
<protein>
    <submittedName>
        <fullName evidence="3">Uncharacterized protein</fullName>
    </submittedName>
</protein>
<feature type="transmembrane region" description="Helical" evidence="2">
    <location>
        <begin position="78"/>
        <end position="97"/>
    </location>
</feature>
<dbReference type="OrthoDB" id="4762727at2759"/>
<evidence type="ECO:0000313" key="3">
    <source>
        <dbReference type="EMBL" id="ETS78095.1"/>
    </source>
</evidence>
<dbReference type="AlphaFoldDB" id="W3WW66"/>
<dbReference type="RefSeq" id="XP_007836929.1">
    <property type="nucleotide sequence ID" value="XM_007838738.1"/>
</dbReference>
<dbReference type="EMBL" id="KI912115">
    <property type="protein sequence ID" value="ETS78095.1"/>
    <property type="molecule type" value="Genomic_DNA"/>
</dbReference>
<evidence type="ECO:0000256" key="1">
    <source>
        <dbReference type="SAM" id="MobiDB-lite"/>
    </source>
</evidence>